<dbReference type="AlphaFoldDB" id="A0A1Y1X4Z4"/>
<accession>A0A1Y1X4Z4</accession>
<protein>
    <submittedName>
        <fullName evidence="1">Uncharacterized protein</fullName>
    </submittedName>
</protein>
<dbReference type="EMBL" id="MCFG01000137">
    <property type="protein sequence ID" value="ORX80718.1"/>
    <property type="molecule type" value="Genomic_DNA"/>
</dbReference>
<organism evidence="1 2">
    <name type="scientific">Anaeromyces robustus</name>
    <dbReference type="NCBI Taxonomy" id="1754192"/>
    <lineage>
        <taxon>Eukaryota</taxon>
        <taxon>Fungi</taxon>
        <taxon>Fungi incertae sedis</taxon>
        <taxon>Chytridiomycota</taxon>
        <taxon>Chytridiomycota incertae sedis</taxon>
        <taxon>Neocallimastigomycetes</taxon>
        <taxon>Neocallimastigales</taxon>
        <taxon>Neocallimastigaceae</taxon>
        <taxon>Anaeromyces</taxon>
    </lineage>
</organism>
<reference evidence="1 2" key="2">
    <citation type="submission" date="2016-08" db="EMBL/GenBank/DDBJ databases">
        <title>Pervasive Adenine N6-methylation of Active Genes in Fungi.</title>
        <authorList>
            <consortium name="DOE Joint Genome Institute"/>
            <person name="Mondo S.J."/>
            <person name="Dannebaum R.O."/>
            <person name="Kuo R.C."/>
            <person name="Labutti K."/>
            <person name="Haridas S."/>
            <person name="Kuo A."/>
            <person name="Salamov A."/>
            <person name="Ahrendt S.R."/>
            <person name="Lipzen A."/>
            <person name="Sullivan W."/>
            <person name="Andreopoulos W.B."/>
            <person name="Clum A."/>
            <person name="Lindquist E."/>
            <person name="Daum C."/>
            <person name="Ramamoorthy G.K."/>
            <person name="Gryganskyi A."/>
            <person name="Culley D."/>
            <person name="Magnuson J.K."/>
            <person name="James T.Y."/>
            <person name="O'Malley M.A."/>
            <person name="Stajich J.E."/>
            <person name="Spatafora J.W."/>
            <person name="Visel A."/>
            <person name="Grigoriev I.V."/>
        </authorList>
    </citation>
    <scope>NUCLEOTIDE SEQUENCE [LARGE SCALE GENOMIC DNA]</scope>
    <source>
        <strain evidence="1 2">S4</strain>
    </source>
</reference>
<comment type="caution">
    <text evidence="1">The sequence shown here is derived from an EMBL/GenBank/DDBJ whole genome shotgun (WGS) entry which is preliminary data.</text>
</comment>
<gene>
    <name evidence="1" type="ORF">BCR32DRAFT_293669</name>
</gene>
<dbReference type="Proteomes" id="UP000193944">
    <property type="component" value="Unassembled WGS sequence"/>
</dbReference>
<sequence length="62" mass="6793">MDLGQRNNNSSVDNRINNIVKCYKSSFNNGKNNICNIDILGNRKIVNSRANADPITEPSGIG</sequence>
<name>A0A1Y1X4Z4_9FUNG</name>
<evidence type="ECO:0000313" key="1">
    <source>
        <dbReference type="EMBL" id="ORX80718.1"/>
    </source>
</evidence>
<reference evidence="1 2" key="1">
    <citation type="submission" date="2016-08" db="EMBL/GenBank/DDBJ databases">
        <title>A Parts List for Fungal Cellulosomes Revealed by Comparative Genomics.</title>
        <authorList>
            <consortium name="DOE Joint Genome Institute"/>
            <person name="Haitjema C.H."/>
            <person name="Gilmore S.P."/>
            <person name="Henske J.K."/>
            <person name="Solomon K.V."/>
            <person name="De Groot R."/>
            <person name="Kuo A."/>
            <person name="Mondo S.J."/>
            <person name="Salamov A.A."/>
            <person name="Labutti K."/>
            <person name="Zhao Z."/>
            <person name="Chiniquy J."/>
            <person name="Barry K."/>
            <person name="Brewer H.M."/>
            <person name="Purvine S.O."/>
            <person name="Wright A.T."/>
            <person name="Boxma B."/>
            <person name="Van Alen T."/>
            <person name="Hackstein J.H."/>
            <person name="Baker S.E."/>
            <person name="Grigoriev I.V."/>
            <person name="O'Malley M.A."/>
        </authorList>
    </citation>
    <scope>NUCLEOTIDE SEQUENCE [LARGE SCALE GENOMIC DNA]</scope>
    <source>
        <strain evidence="1 2">S4</strain>
    </source>
</reference>
<proteinExistence type="predicted"/>
<evidence type="ECO:0000313" key="2">
    <source>
        <dbReference type="Proteomes" id="UP000193944"/>
    </source>
</evidence>
<keyword evidence="2" id="KW-1185">Reference proteome</keyword>